<organism evidence="1 2">
    <name type="scientific">Arthrobacter phage Molivia</name>
    <dbReference type="NCBI Taxonomy" id="2015839"/>
    <lineage>
        <taxon>Viruses</taxon>
        <taxon>Duplodnaviria</taxon>
        <taxon>Heunggongvirae</taxon>
        <taxon>Uroviricota</taxon>
        <taxon>Caudoviricetes</taxon>
        <taxon>Amigovirus</taxon>
        <taxon>Amigovirus molivia</taxon>
    </lineage>
</organism>
<dbReference type="KEGG" id="vg:40086228"/>
<dbReference type="Proteomes" id="UP000225204">
    <property type="component" value="Segment"/>
</dbReference>
<dbReference type="GeneID" id="40086228"/>
<keyword evidence="2" id="KW-1185">Reference proteome</keyword>
<gene>
    <name evidence="1" type="primary">13</name>
    <name evidence="1" type="ORF">SEA_MOLIVIA_13</name>
</gene>
<name>A0A286N4D5_9CAUD</name>
<protein>
    <submittedName>
        <fullName evidence="1">Uncharacterized protein</fullName>
    </submittedName>
</protein>
<reference evidence="2" key="1">
    <citation type="submission" date="2017-06" db="EMBL/GenBank/DDBJ databases">
        <authorList>
            <person name="Kim H.J."/>
            <person name="Triplett B.A."/>
        </authorList>
    </citation>
    <scope>NUCLEOTIDE SEQUENCE [LARGE SCALE GENOMIC DNA]</scope>
</reference>
<evidence type="ECO:0000313" key="2">
    <source>
        <dbReference type="Proteomes" id="UP000225204"/>
    </source>
</evidence>
<proteinExistence type="predicted"/>
<accession>A0A286N4D5</accession>
<evidence type="ECO:0000313" key="1">
    <source>
        <dbReference type="EMBL" id="ASX99242.1"/>
    </source>
</evidence>
<dbReference type="RefSeq" id="YP_009610141.1">
    <property type="nucleotide sequence ID" value="NC_042001.1"/>
</dbReference>
<sequence length="41" mass="4739">MSDYYDEPICDFPCSVCNPEYFDEDGDELSPAEIKRMLGDE</sequence>
<dbReference type="EMBL" id="MF185731">
    <property type="protein sequence ID" value="ASX99242.1"/>
    <property type="molecule type" value="Genomic_DNA"/>
</dbReference>